<dbReference type="RefSeq" id="WP_275115865.1">
    <property type="nucleotide sequence ID" value="NZ_CP118942.1"/>
</dbReference>
<organism evidence="1 2">
    <name type="scientific">Aeromonas hydrophila</name>
    <dbReference type="NCBI Taxonomy" id="644"/>
    <lineage>
        <taxon>Bacteria</taxon>
        <taxon>Pseudomonadati</taxon>
        <taxon>Pseudomonadota</taxon>
        <taxon>Gammaproteobacteria</taxon>
        <taxon>Aeromonadales</taxon>
        <taxon>Aeromonadaceae</taxon>
        <taxon>Aeromonas</taxon>
    </lineage>
</organism>
<name>A0AAX3P9X7_AERHY</name>
<evidence type="ECO:0000313" key="2">
    <source>
        <dbReference type="Proteomes" id="UP001214666"/>
    </source>
</evidence>
<accession>A0AAX3P9X7</accession>
<sequence length="143" mass="17008">MVLVEEVQLPKADKGYIYFADITLNGETFTKVGYSQNPNRRFTYDLSEFELDEVQIRFRNIIPMMEWMYDFPEGTPRASYWEEFLHTVMRKSGCWHEPEHEFSGSTECYLLSPREYKAAIDYLEEQLQMMAPPNGWCIPYSMD</sequence>
<protein>
    <recommendedName>
        <fullName evidence="3">GIY-YIG nuclease family protein</fullName>
    </recommendedName>
</protein>
<dbReference type="Proteomes" id="UP001214666">
    <property type="component" value="Chromosome"/>
</dbReference>
<evidence type="ECO:0008006" key="3">
    <source>
        <dbReference type="Google" id="ProtNLM"/>
    </source>
</evidence>
<proteinExistence type="predicted"/>
<dbReference type="EMBL" id="CP118942">
    <property type="protein sequence ID" value="WEE28302.1"/>
    <property type="molecule type" value="Genomic_DNA"/>
</dbReference>
<dbReference type="AlphaFoldDB" id="A0AAX3P9X7"/>
<evidence type="ECO:0000313" key="1">
    <source>
        <dbReference type="EMBL" id="WEE28302.1"/>
    </source>
</evidence>
<reference evidence="1" key="1">
    <citation type="submission" date="2023-02" db="EMBL/GenBank/DDBJ databases">
        <title>The sequence of Aeromonas hydrophila K533.</title>
        <authorList>
            <person name="Luo X."/>
        </authorList>
    </citation>
    <scope>NUCLEOTIDE SEQUENCE</scope>
    <source>
        <strain evidence="1">K533</strain>
    </source>
</reference>
<gene>
    <name evidence="1" type="ORF">PY771_08290</name>
</gene>